<dbReference type="Proteomes" id="UP000242254">
    <property type="component" value="Unassembled WGS sequence"/>
</dbReference>
<dbReference type="STRING" id="1340429.A0A2G4SJJ9"/>
<accession>A0A2G4SJJ9</accession>
<dbReference type="RefSeq" id="XP_023462630.1">
    <property type="nucleotide sequence ID" value="XM_023609514.1"/>
</dbReference>
<sequence length="120" mass="13853">MSNGLSLEEINELQELRGLLKRQQVQDDKDEPRSLLNEVRLEMEQAPPSQLKNKLRQYARNTSKYEGDFWTKSGTVNRIYLPEFKKYNVDAVQHINAISKGADRLRTAARGATELFSDIQ</sequence>
<evidence type="ECO:0000313" key="1">
    <source>
        <dbReference type="EMBL" id="PHZ08922.1"/>
    </source>
</evidence>
<name>A0A2G4SJJ9_RHIZD</name>
<dbReference type="GeneID" id="35440504"/>
<keyword evidence="2" id="KW-1185">Reference proteome</keyword>
<reference evidence="1 2" key="1">
    <citation type="journal article" date="2016" name="Proc. Natl. Acad. Sci. U.S.A.">
        <title>Lipid metabolic changes in an early divergent fungus govern the establishment of a mutualistic symbiosis with endobacteria.</title>
        <authorList>
            <person name="Lastovetsky O.A."/>
            <person name="Gaspar M.L."/>
            <person name="Mondo S.J."/>
            <person name="LaButti K.M."/>
            <person name="Sandor L."/>
            <person name="Grigoriev I.V."/>
            <person name="Henry S.A."/>
            <person name="Pawlowska T.E."/>
        </authorList>
    </citation>
    <scope>NUCLEOTIDE SEQUENCE [LARGE SCALE GENOMIC DNA]</scope>
    <source>
        <strain evidence="1 2">ATCC 52813</strain>
    </source>
</reference>
<dbReference type="AlphaFoldDB" id="A0A2G4SJJ9"/>
<proteinExistence type="predicted"/>
<organism evidence="1 2">
    <name type="scientific">Rhizopus microsporus ATCC 52813</name>
    <dbReference type="NCBI Taxonomy" id="1340429"/>
    <lineage>
        <taxon>Eukaryota</taxon>
        <taxon>Fungi</taxon>
        <taxon>Fungi incertae sedis</taxon>
        <taxon>Mucoromycota</taxon>
        <taxon>Mucoromycotina</taxon>
        <taxon>Mucoromycetes</taxon>
        <taxon>Mucorales</taxon>
        <taxon>Mucorineae</taxon>
        <taxon>Rhizopodaceae</taxon>
        <taxon>Rhizopus</taxon>
    </lineage>
</organism>
<evidence type="ECO:0000313" key="2">
    <source>
        <dbReference type="Proteomes" id="UP000242254"/>
    </source>
</evidence>
<gene>
    <name evidence="1" type="ORF">RHIMIDRAFT_241138</name>
</gene>
<dbReference type="EMBL" id="KZ303861">
    <property type="protein sequence ID" value="PHZ08922.1"/>
    <property type="molecule type" value="Genomic_DNA"/>
</dbReference>
<protein>
    <submittedName>
        <fullName evidence="1">Uncharacterized protein</fullName>
    </submittedName>
</protein>